<evidence type="ECO:0000256" key="9">
    <source>
        <dbReference type="ARBA" id="ARBA00023235"/>
    </source>
</evidence>
<evidence type="ECO:0000256" key="7">
    <source>
        <dbReference type="ARBA" id="ARBA00022857"/>
    </source>
</evidence>
<keyword evidence="8 11" id="KW-0414">Isoprene biosynthesis</keyword>
<dbReference type="GO" id="GO:0000287">
    <property type="term" value="F:magnesium ion binding"/>
    <property type="evidence" value="ECO:0007669"/>
    <property type="project" value="UniProtKB-UniRule"/>
</dbReference>
<evidence type="ECO:0000256" key="6">
    <source>
        <dbReference type="ARBA" id="ARBA00022842"/>
    </source>
</evidence>
<proteinExistence type="inferred from homology"/>
<evidence type="ECO:0000256" key="2">
    <source>
        <dbReference type="ARBA" id="ARBA00022490"/>
    </source>
</evidence>
<dbReference type="GO" id="GO:0010181">
    <property type="term" value="F:FMN binding"/>
    <property type="evidence" value="ECO:0007669"/>
    <property type="project" value="UniProtKB-UniRule"/>
</dbReference>
<keyword evidence="15" id="KW-1185">Reference proteome</keyword>
<feature type="binding site" evidence="11">
    <location>
        <begin position="81"/>
        <end position="83"/>
    </location>
    <ligand>
        <name>FMN</name>
        <dbReference type="ChEBI" id="CHEBI:58210"/>
    </ligand>
</feature>
<dbReference type="PANTHER" id="PTHR43665:SF1">
    <property type="entry name" value="ISOPENTENYL-DIPHOSPHATE DELTA-ISOMERASE"/>
    <property type="match status" value="1"/>
</dbReference>
<feature type="region of interest" description="Disordered" evidence="12">
    <location>
        <begin position="1"/>
        <end position="27"/>
    </location>
</feature>
<dbReference type="GO" id="GO:0016491">
    <property type="term" value="F:oxidoreductase activity"/>
    <property type="evidence" value="ECO:0007669"/>
    <property type="project" value="InterPro"/>
</dbReference>
<dbReference type="CDD" id="cd02811">
    <property type="entry name" value="IDI-2_FMN"/>
    <property type="match status" value="1"/>
</dbReference>
<feature type="binding site" evidence="11">
    <location>
        <position position="111"/>
    </location>
    <ligand>
        <name>FMN</name>
        <dbReference type="ChEBI" id="CHEBI:58210"/>
    </ligand>
</feature>
<dbReference type="HAMAP" id="MF_00354">
    <property type="entry name" value="Idi_2"/>
    <property type="match status" value="1"/>
</dbReference>
<evidence type="ECO:0000256" key="11">
    <source>
        <dbReference type="HAMAP-Rule" id="MF_00354"/>
    </source>
</evidence>
<comment type="catalytic activity">
    <reaction evidence="11">
        <text>isopentenyl diphosphate = dimethylallyl diphosphate</text>
        <dbReference type="Rhea" id="RHEA:23284"/>
        <dbReference type="ChEBI" id="CHEBI:57623"/>
        <dbReference type="ChEBI" id="CHEBI:128769"/>
        <dbReference type="EC" id="5.3.3.2"/>
    </reaction>
</comment>
<comment type="subunit">
    <text evidence="10 11">Homooctamer. Dimer of tetramers.</text>
</comment>
<dbReference type="SMART" id="SM01240">
    <property type="entry name" value="IMPDH"/>
    <property type="match status" value="1"/>
</dbReference>
<keyword evidence="6 11" id="KW-0460">Magnesium</keyword>
<keyword evidence="2 11" id="KW-0963">Cytoplasm</keyword>
<dbReference type="STRING" id="547559.Nmag_1947"/>
<protein>
    <recommendedName>
        <fullName evidence="11">Isopentenyl-diphosphate delta-isomerase</fullName>
        <shortName evidence="11">IPP isomerase</shortName>
        <ecNumber evidence="11">5.3.3.2</ecNumber>
    </recommendedName>
    <alternativeName>
        <fullName evidence="11">Isopentenyl diphosphate:dimethylallyl diphosphate isomerase</fullName>
    </alternativeName>
    <alternativeName>
        <fullName evidence="11">Isopentenyl pyrophosphate isomerase</fullName>
    </alternativeName>
    <alternativeName>
        <fullName evidence="11">Type 2 isopentenyl diphosphate isomerase</fullName>
        <shortName evidence="11">IDI-2</shortName>
    </alternativeName>
</protein>
<feature type="binding site" evidence="11">
    <location>
        <position position="177"/>
    </location>
    <ligand>
        <name>Mg(2+)</name>
        <dbReference type="ChEBI" id="CHEBI:18420"/>
    </ligand>
</feature>
<evidence type="ECO:0000256" key="10">
    <source>
        <dbReference type="ARBA" id="ARBA00025810"/>
    </source>
</evidence>
<dbReference type="GO" id="GO:0070402">
    <property type="term" value="F:NADPH binding"/>
    <property type="evidence" value="ECO:0007669"/>
    <property type="project" value="UniProtKB-UniRule"/>
</dbReference>
<comment type="subcellular location">
    <subcellularLocation>
        <location evidence="11">Cytoplasm</location>
    </subcellularLocation>
</comment>
<evidence type="ECO:0000256" key="1">
    <source>
        <dbReference type="ARBA" id="ARBA00001917"/>
    </source>
</evidence>
<dbReference type="GO" id="GO:0005737">
    <property type="term" value="C:cytoplasm"/>
    <property type="evidence" value="ECO:0007669"/>
    <property type="project" value="UniProtKB-SubCell"/>
</dbReference>
<keyword evidence="3 11" id="KW-0285">Flavoprotein</keyword>
<gene>
    <name evidence="11" type="primary">fni</name>
    <name evidence="14" type="synonym">idiB</name>
    <name evidence="14" type="ordered locus">Nmag_1947</name>
</gene>
<sequence>MDTFSIPTPSPSDGDDSMPETSDRKDDHIRIIEEEDVETAGTGFADIDLVHEALPEIHRDEIDTTIELFGHELAAPIVIESMTGGHPNTTKINRALAEAAQEMNIAMGVGSQRAGIELDDEDLLESYTVVRDVAPDAFLYGNVGAAQLLEYDVEDVEAAVEMIDADAMAIHLNFLQEAVQPEGDIDARGCLAEIGHVASDLSVPVVVKETGNGISRETASRLTDAGVDAIDVAGQGGTTWSGIESYRAAAVGASRQEKIGQLFRAWGVPTAVSTLESAAVHDCVIASGGVRSGLDIAKAIALGARAGGLAKPFLGPAGQGTDAVVDLIEQLELELRTAMFVTGSASVADLQEAEYVVGGRTKQYLDERRRDR</sequence>
<feature type="domain" description="FMN-dependent dehydrogenase" evidence="13">
    <location>
        <begin position="39"/>
        <end position="112"/>
    </location>
</feature>
<comment type="cofactor">
    <cofactor evidence="11">
        <name>NADPH</name>
        <dbReference type="ChEBI" id="CHEBI:57783"/>
    </cofactor>
</comment>
<feature type="binding site" evidence="11">
    <location>
        <begin position="24"/>
        <end position="25"/>
    </location>
    <ligand>
        <name>substrate</name>
    </ligand>
</feature>
<comment type="cofactor">
    <cofactor evidence="1 11">
        <name>FMN</name>
        <dbReference type="ChEBI" id="CHEBI:58210"/>
    </cofactor>
</comment>
<feature type="domain" description="FMN-dependent dehydrogenase" evidence="13">
    <location>
        <begin position="185"/>
        <end position="353"/>
    </location>
</feature>
<dbReference type="AlphaFoldDB" id="D3SVB0"/>
<dbReference type="GO" id="GO:0008299">
    <property type="term" value="P:isoprenoid biosynthetic process"/>
    <property type="evidence" value="ECO:0007669"/>
    <property type="project" value="UniProtKB-UniRule"/>
</dbReference>
<dbReference type="PIRSF" id="PIRSF003314">
    <property type="entry name" value="IPP_isomerase"/>
    <property type="match status" value="1"/>
</dbReference>
<feature type="binding site" evidence="11">
    <location>
        <position position="176"/>
    </location>
    <ligand>
        <name>substrate</name>
    </ligand>
</feature>
<feature type="binding site" evidence="11">
    <location>
        <begin position="111"/>
        <end position="113"/>
    </location>
    <ligand>
        <name>substrate</name>
    </ligand>
</feature>
<dbReference type="PaxDb" id="547559-Nmag_1947"/>
<dbReference type="Pfam" id="PF01070">
    <property type="entry name" value="FMN_dh"/>
    <property type="match status" value="2"/>
</dbReference>
<evidence type="ECO:0000256" key="4">
    <source>
        <dbReference type="ARBA" id="ARBA00022643"/>
    </source>
</evidence>
<comment type="similarity">
    <text evidence="11">Belongs to the IPP isomerase type 2 family.</text>
</comment>
<keyword evidence="4 11" id="KW-0288">FMN</keyword>
<dbReference type="PANTHER" id="PTHR43665">
    <property type="entry name" value="ISOPENTENYL-DIPHOSPHATE DELTA-ISOMERASE"/>
    <property type="match status" value="1"/>
</dbReference>
<dbReference type="InterPro" id="IPR000262">
    <property type="entry name" value="FMN-dep_DH"/>
</dbReference>
<evidence type="ECO:0000313" key="14">
    <source>
        <dbReference type="EMBL" id="ADD05518.1"/>
    </source>
</evidence>
<dbReference type="Proteomes" id="UP000001879">
    <property type="component" value="Chromosome"/>
</dbReference>
<dbReference type="eggNOG" id="arCOG00613">
    <property type="taxonomic scope" value="Archaea"/>
</dbReference>
<evidence type="ECO:0000313" key="15">
    <source>
        <dbReference type="Proteomes" id="UP000001879"/>
    </source>
</evidence>
<feature type="binding site" evidence="11">
    <location>
        <begin position="289"/>
        <end position="291"/>
    </location>
    <ligand>
        <name>FMN</name>
        <dbReference type="ChEBI" id="CHEBI:58210"/>
    </ligand>
</feature>
<feature type="binding site" evidence="11">
    <location>
        <position position="208"/>
    </location>
    <ligand>
        <name>FMN</name>
        <dbReference type="ChEBI" id="CHEBI:58210"/>
    </ligand>
</feature>
<evidence type="ECO:0000256" key="8">
    <source>
        <dbReference type="ARBA" id="ARBA00023229"/>
    </source>
</evidence>
<dbReference type="KEGG" id="nmg:Nmag_1947"/>
<dbReference type="GO" id="GO:0004452">
    <property type="term" value="F:isopentenyl-diphosphate delta-isomerase activity"/>
    <property type="evidence" value="ECO:0007669"/>
    <property type="project" value="UniProtKB-UniRule"/>
</dbReference>
<keyword evidence="7 11" id="KW-0521">NADP</keyword>
<dbReference type="EMBL" id="CP001932">
    <property type="protein sequence ID" value="ADD05518.1"/>
    <property type="molecule type" value="Genomic_DNA"/>
</dbReference>
<feature type="binding site" evidence="11">
    <location>
        <position position="238"/>
    </location>
    <ligand>
        <name>FMN</name>
        <dbReference type="ChEBI" id="CHEBI:58210"/>
    </ligand>
</feature>
<feature type="binding site" evidence="11">
    <location>
        <position position="142"/>
    </location>
    <ligand>
        <name>FMN</name>
        <dbReference type="ChEBI" id="CHEBI:58210"/>
    </ligand>
</feature>
<feature type="binding site" evidence="11">
    <location>
        <begin position="310"/>
        <end position="311"/>
    </location>
    <ligand>
        <name>FMN</name>
        <dbReference type="ChEBI" id="CHEBI:58210"/>
    </ligand>
</feature>
<dbReference type="NCBIfam" id="TIGR02151">
    <property type="entry name" value="IPP_isom_2"/>
    <property type="match status" value="1"/>
</dbReference>
<evidence type="ECO:0000256" key="5">
    <source>
        <dbReference type="ARBA" id="ARBA00022723"/>
    </source>
</evidence>
<dbReference type="EC" id="5.3.3.2" evidence="11"/>
<dbReference type="SUPFAM" id="SSF51395">
    <property type="entry name" value="FMN-linked oxidoreductases"/>
    <property type="match status" value="1"/>
</dbReference>
<name>D3SVB0_NATMM</name>
<comment type="caution">
    <text evidence="11">Lacks conserved residue(s) required for the propagation of feature annotation.</text>
</comment>
<dbReference type="HOGENOM" id="CLU_065515_1_0_2"/>
<evidence type="ECO:0000256" key="12">
    <source>
        <dbReference type="SAM" id="MobiDB-lite"/>
    </source>
</evidence>
<accession>D3SVB0</accession>
<evidence type="ECO:0000259" key="13">
    <source>
        <dbReference type="Pfam" id="PF01070"/>
    </source>
</evidence>
<comment type="function">
    <text evidence="11">Involved in the biosynthesis of isoprenoids. Catalyzes the 1,3-allylic rearrangement of the homoallylic substrate isopentenyl (IPP) to its allylic isomer, dimethylallyl diphosphate (DMAPP).</text>
</comment>
<comment type="cofactor">
    <cofactor evidence="11">
        <name>Mg(2+)</name>
        <dbReference type="ChEBI" id="CHEBI:18420"/>
    </cofactor>
</comment>
<keyword evidence="9 11" id="KW-0413">Isomerase</keyword>
<reference evidence="15" key="1">
    <citation type="submission" date="2010-02" db="EMBL/GenBank/DDBJ databases">
        <title>Complete sequence of chromosome of Natrialba magadii ATCC 43099.</title>
        <authorList>
            <consortium name="US DOE Joint Genome Institute"/>
            <person name="Lucas S."/>
            <person name="Copeland A."/>
            <person name="Lapidus A."/>
            <person name="Cheng J.-F."/>
            <person name="Bruce D."/>
            <person name="Goodwin L."/>
            <person name="Pitluck S."/>
            <person name="Davenport K."/>
            <person name="Saunders E."/>
            <person name="Detter J.C."/>
            <person name="Han C."/>
            <person name="Tapia R."/>
            <person name="Land M."/>
            <person name="Hauser L."/>
            <person name="Kyrpides N."/>
            <person name="Mikhailova N."/>
            <person name="De Castro R.E."/>
            <person name="Maupin-Furlow J.A."/>
            <person name="Woyke T."/>
        </authorList>
    </citation>
    <scope>NUCLEOTIDE SEQUENCE [LARGE SCALE GENOMIC DNA]</scope>
    <source>
        <strain evidence="15">ATCC 43099 / DSM 3394 / CCM 3739 / CIP 104546 / IAM 13178 / JCM 8861 / NBRC 102185 / NCIMB 2190 / MS3</strain>
    </source>
</reference>
<reference evidence="14 15" key="2">
    <citation type="journal article" date="2012" name="BMC Genomics">
        <title>A comparative genomics perspective on the genetic content of the alkaliphilic haloarchaeon Natrialba magadii ATCC 43099T.</title>
        <authorList>
            <person name="Siddaramappa S."/>
            <person name="Challacombe J.F."/>
            <person name="Decastro R.E."/>
            <person name="Pfeiffer F."/>
            <person name="Sastre D.E."/>
            <person name="Gimenez M.I."/>
            <person name="Paggi R.A."/>
            <person name="Detter J.C."/>
            <person name="Davenport K.W."/>
            <person name="Goodwin L.A."/>
            <person name="Kyrpides N."/>
            <person name="Tapia R."/>
            <person name="Pitluck S."/>
            <person name="Lucas S."/>
            <person name="Woyke T."/>
            <person name="Maupin-Furlow J.A."/>
        </authorList>
    </citation>
    <scope>NUCLEOTIDE SEQUENCE [LARGE SCALE GENOMIC DNA]</scope>
    <source>
        <strain evidence="15">ATCC 43099 / DSM 3394 / CCM 3739 / CIP 104546 / IAM 13178 / JCM 8861 / NBRC 102185 / NCIMB 2190 / MS3</strain>
    </source>
</reference>
<organism evidence="14 15">
    <name type="scientific">Natrialba magadii (strain ATCC 43099 / DSM 3394 / CCM 3739 / CIP 104546 / IAM 13178 / JCM 8861 / NBRC 102185 / NCIMB 2190 / MS3)</name>
    <name type="common">Natronobacterium magadii</name>
    <dbReference type="NCBI Taxonomy" id="547559"/>
    <lineage>
        <taxon>Archaea</taxon>
        <taxon>Methanobacteriati</taxon>
        <taxon>Methanobacteriota</taxon>
        <taxon>Stenosarchaea group</taxon>
        <taxon>Halobacteria</taxon>
        <taxon>Halobacteriales</taxon>
        <taxon>Natrialbaceae</taxon>
        <taxon>Natrialba</taxon>
    </lineage>
</organism>
<dbReference type="InterPro" id="IPR011179">
    <property type="entry name" value="IPdP_isomerase"/>
</dbReference>
<keyword evidence="5 11" id="KW-0479">Metal-binding</keyword>
<dbReference type="InterPro" id="IPR013785">
    <property type="entry name" value="Aldolase_TIM"/>
</dbReference>
<dbReference type="Gene3D" id="3.20.20.70">
    <property type="entry name" value="Aldolase class I"/>
    <property type="match status" value="1"/>
</dbReference>
<evidence type="ECO:0000256" key="3">
    <source>
        <dbReference type="ARBA" id="ARBA00022630"/>
    </source>
</evidence>